<dbReference type="FunFam" id="1.10.3860.10:FF:000001">
    <property type="entry name" value="C4-dicarboxylate transport protein"/>
    <property type="match status" value="1"/>
</dbReference>
<dbReference type="Gene3D" id="1.10.3860.10">
    <property type="entry name" value="Sodium:dicarboxylate symporter"/>
    <property type="match status" value="1"/>
</dbReference>
<keyword evidence="2" id="KW-0813">Transport</keyword>
<evidence type="ECO:0000256" key="1">
    <source>
        <dbReference type="ARBA" id="ARBA00004651"/>
    </source>
</evidence>
<gene>
    <name evidence="9" type="ORF">OCK74_18485</name>
</gene>
<reference evidence="9" key="2">
    <citation type="submission" date="2023-04" db="EMBL/GenBank/DDBJ databases">
        <title>Paracnuella aquatica gen. nov., sp. nov., a member of the family Chitinophagaceae isolated from a hot spring.</title>
        <authorList>
            <person name="Wang C."/>
        </authorList>
    </citation>
    <scope>NUCLEOTIDE SEQUENCE</scope>
    <source>
        <strain evidence="9">LB-8</strain>
    </source>
</reference>
<keyword evidence="4 8" id="KW-0812">Transmembrane</keyword>
<evidence type="ECO:0000256" key="2">
    <source>
        <dbReference type="ARBA" id="ARBA00022448"/>
    </source>
</evidence>
<dbReference type="PANTHER" id="PTHR42865:SF7">
    <property type="entry name" value="PROTON_GLUTAMATE-ASPARTATE SYMPORTER"/>
    <property type="match status" value="1"/>
</dbReference>
<comment type="subcellular location">
    <subcellularLocation>
        <location evidence="1">Cell membrane</location>
        <topology evidence="1">Multi-pass membrane protein</topology>
    </subcellularLocation>
</comment>
<dbReference type="RefSeq" id="WP_279298553.1">
    <property type="nucleotide sequence ID" value="NZ_JAOTIF010000017.1"/>
</dbReference>
<evidence type="ECO:0000256" key="5">
    <source>
        <dbReference type="ARBA" id="ARBA00022847"/>
    </source>
</evidence>
<dbReference type="InterPro" id="IPR001991">
    <property type="entry name" value="Na-dicarboxylate_symporter"/>
</dbReference>
<sequence>MSIFSDFRPFFLIDTAFMGKANRLTFFIILSMVLGIGIGYWIHEASSAEFISGFSKNVKLLSTVFIRLVQMIIAPLVFSTLVVGIAKLGDLKTVGRVGGKAILWFITASLVSLLVGMMLVNYFQPGHNINLSQADTEGLKDLITKQQSFSLDKFVEHIIPRSFIEAMATNEILQLVVFSIFFGVAAAAIGDYAKPLIKALEVASHIILKMVGYVMNFAPLGVFGAIAAVVATKGLSIFQFYLMYFAYFILGILLLWTLLLGVGFLIFKGRTVTLLRRISGPLLIAFSTTSSEAVFPKLTEELERFGCRDKIVAFVLPLGYSFNLDGSMMYMTFASLSIAQAYGVHLPLGTQLTMLLVLMLTSKGIAGVPRASLVVVLATCSMFNIPPEGVALILPIDHFCDMFRTATNVIGNALATSVVSKWEGELVHGEHHMVESVKS</sequence>
<keyword evidence="7 8" id="KW-0472">Membrane</keyword>
<protein>
    <submittedName>
        <fullName evidence="9">Dicarboxylate/amino acid:cation symporter</fullName>
    </submittedName>
</protein>
<feature type="transmembrane region" description="Helical" evidence="8">
    <location>
        <begin position="21"/>
        <end position="42"/>
    </location>
</feature>
<feature type="transmembrane region" description="Helical" evidence="8">
    <location>
        <begin position="64"/>
        <end position="89"/>
    </location>
</feature>
<dbReference type="GO" id="GO:0005886">
    <property type="term" value="C:plasma membrane"/>
    <property type="evidence" value="ECO:0007669"/>
    <property type="project" value="UniProtKB-SubCell"/>
</dbReference>
<organism evidence="9 10">
    <name type="scientific">Paraflavisolibacter caeni</name>
    <dbReference type="NCBI Taxonomy" id="2982496"/>
    <lineage>
        <taxon>Bacteria</taxon>
        <taxon>Pseudomonadati</taxon>
        <taxon>Bacteroidota</taxon>
        <taxon>Chitinophagia</taxon>
        <taxon>Chitinophagales</taxon>
        <taxon>Chitinophagaceae</taxon>
        <taxon>Paraflavisolibacter</taxon>
    </lineage>
</organism>
<feature type="transmembrane region" description="Helical" evidence="8">
    <location>
        <begin position="172"/>
        <end position="190"/>
    </location>
</feature>
<accession>A0A9X2XPK3</accession>
<evidence type="ECO:0000256" key="8">
    <source>
        <dbReference type="SAM" id="Phobius"/>
    </source>
</evidence>
<evidence type="ECO:0000256" key="6">
    <source>
        <dbReference type="ARBA" id="ARBA00022989"/>
    </source>
</evidence>
<feature type="transmembrane region" description="Helical" evidence="8">
    <location>
        <begin position="339"/>
        <end position="360"/>
    </location>
</feature>
<evidence type="ECO:0000313" key="10">
    <source>
        <dbReference type="Proteomes" id="UP001155483"/>
    </source>
</evidence>
<dbReference type="PANTHER" id="PTHR42865">
    <property type="entry name" value="PROTON/GLUTAMATE-ASPARTATE SYMPORTER"/>
    <property type="match status" value="1"/>
</dbReference>
<dbReference type="Pfam" id="PF00375">
    <property type="entry name" value="SDF"/>
    <property type="match status" value="1"/>
</dbReference>
<evidence type="ECO:0000256" key="4">
    <source>
        <dbReference type="ARBA" id="ARBA00022692"/>
    </source>
</evidence>
<feature type="transmembrane region" description="Helical" evidence="8">
    <location>
        <begin position="211"/>
        <end position="232"/>
    </location>
</feature>
<name>A0A9X2XPK3_9BACT</name>
<feature type="transmembrane region" description="Helical" evidence="8">
    <location>
        <begin position="101"/>
        <end position="123"/>
    </location>
</feature>
<reference evidence="9" key="1">
    <citation type="submission" date="2022-09" db="EMBL/GenBank/DDBJ databases">
        <authorList>
            <person name="Yuan C."/>
            <person name="Ke Z."/>
        </authorList>
    </citation>
    <scope>NUCLEOTIDE SEQUENCE</scope>
    <source>
        <strain evidence="9">LB-8</strain>
    </source>
</reference>
<evidence type="ECO:0000256" key="3">
    <source>
        <dbReference type="ARBA" id="ARBA00022475"/>
    </source>
</evidence>
<feature type="transmembrane region" description="Helical" evidence="8">
    <location>
        <begin position="311"/>
        <end position="333"/>
    </location>
</feature>
<dbReference type="GO" id="GO:0006835">
    <property type="term" value="P:dicarboxylic acid transport"/>
    <property type="evidence" value="ECO:0007669"/>
    <property type="project" value="TreeGrafter"/>
</dbReference>
<dbReference type="EMBL" id="JAOTIF010000017">
    <property type="protein sequence ID" value="MCU7551114.1"/>
    <property type="molecule type" value="Genomic_DNA"/>
</dbReference>
<dbReference type="SUPFAM" id="SSF118215">
    <property type="entry name" value="Proton glutamate symport protein"/>
    <property type="match status" value="1"/>
</dbReference>
<comment type="caution">
    <text evidence="9">The sequence shown here is derived from an EMBL/GenBank/DDBJ whole genome shotgun (WGS) entry which is preliminary data.</text>
</comment>
<proteinExistence type="predicted"/>
<dbReference type="Proteomes" id="UP001155483">
    <property type="component" value="Unassembled WGS sequence"/>
</dbReference>
<keyword evidence="3" id="KW-1003">Cell membrane</keyword>
<keyword evidence="6 8" id="KW-1133">Transmembrane helix</keyword>
<dbReference type="InterPro" id="IPR036458">
    <property type="entry name" value="Na:dicarbo_symporter_sf"/>
</dbReference>
<dbReference type="GO" id="GO:0015293">
    <property type="term" value="F:symporter activity"/>
    <property type="evidence" value="ECO:0007669"/>
    <property type="project" value="UniProtKB-KW"/>
</dbReference>
<evidence type="ECO:0000313" key="9">
    <source>
        <dbReference type="EMBL" id="MCU7551114.1"/>
    </source>
</evidence>
<keyword evidence="10" id="KW-1185">Reference proteome</keyword>
<dbReference type="PRINTS" id="PR00173">
    <property type="entry name" value="EDTRNSPORT"/>
</dbReference>
<keyword evidence="5" id="KW-0769">Symport</keyword>
<evidence type="ECO:0000256" key="7">
    <source>
        <dbReference type="ARBA" id="ARBA00023136"/>
    </source>
</evidence>
<dbReference type="AlphaFoldDB" id="A0A9X2XPK3"/>
<feature type="transmembrane region" description="Helical" evidence="8">
    <location>
        <begin position="244"/>
        <end position="267"/>
    </location>
</feature>